<reference evidence="1 2" key="1">
    <citation type="submission" date="2020-05" db="EMBL/GenBank/DDBJ databases">
        <title>Electrophorus electricus (electric eel) genome, fEleEle1, primary haplotype.</title>
        <authorList>
            <person name="Myers G."/>
            <person name="Meyer A."/>
            <person name="Fedrigo O."/>
            <person name="Formenti G."/>
            <person name="Rhie A."/>
            <person name="Tracey A."/>
            <person name="Sims Y."/>
            <person name="Jarvis E.D."/>
        </authorList>
    </citation>
    <scope>NUCLEOTIDE SEQUENCE [LARGE SCALE GENOMIC DNA]</scope>
</reference>
<protein>
    <recommendedName>
        <fullName evidence="3">UPAR/Ly6 domain-containing protein</fullName>
    </recommendedName>
</protein>
<dbReference type="Gene3D" id="2.10.60.10">
    <property type="entry name" value="CD59"/>
    <property type="match status" value="2"/>
</dbReference>
<dbReference type="Proteomes" id="UP000314983">
    <property type="component" value="Chromosome 22"/>
</dbReference>
<name>A0AAY5EIA7_ELEEL</name>
<evidence type="ECO:0000313" key="1">
    <source>
        <dbReference type="Ensembl" id="ENSEEEP00000056696.1"/>
    </source>
</evidence>
<dbReference type="GeneTree" id="ENSGT01110000267394"/>
<accession>A0AAY5EIA7</accession>
<organism evidence="1 2">
    <name type="scientific">Electrophorus electricus</name>
    <name type="common">Electric eel</name>
    <name type="synonym">Gymnotus electricus</name>
    <dbReference type="NCBI Taxonomy" id="8005"/>
    <lineage>
        <taxon>Eukaryota</taxon>
        <taxon>Metazoa</taxon>
        <taxon>Chordata</taxon>
        <taxon>Craniata</taxon>
        <taxon>Vertebrata</taxon>
        <taxon>Euteleostomi</taxon>
        <taxon>Actinopterygii</taxon>
        <taxon>Neopterygii</taxon>
        <taxon>Teleostei</taxon>
        <taxon>Ostariophysi</taxon>
        <taxon>Gymnotiformes</taxon>
        <taxon>Gymnotoidei</taxon>
        <taxon>Gymnotidae</taxon>
        <taxon>Electrophorus</taxon>
    </lineage>
</organism>
<dbReference type="Ensembl" id="ENSEEET00000059410.1">
    <property type="protein sequence ID" value="ENSEEEP00000056696.1"/>
    <property type="gene ID" value="ENSEEEG00000026602.1"/>
</dbReference>
<sequence>MICSIDGIQVDYSIHTCIPPTLCISGRVNVGLLKLTANSKCCDTDQCNKQVVPALPNQPPNGKKCCNTRDCSDTVNCEGDEDHCFSATGKNQTICLQDKAGSFMHDKSTKYSCCEGDLCNSTGSLH</sequence>
<reference evidence="1" key="3">
    <citation type="submission" date="2025-09" db="UniProtKB">
        <authorList>
            <consortium name="Ensembl"/>
        </authorList>
    </citation>
    <scope>IDENTIFICATION</scope>
</reference>
<dbReference type="InterPro" id="IPR045860">
    <property type="entry name" value="Snake_toxin-like_sf"/>
</dbReference>
<reference evidence="1" key="2">
    <citation type="submission" date="2025-08" db="UniProtKB">
        <authorList>
            <consortium name="Ensembl"/>
        </authorList>
    </citation>
    <scope>IDENTIFICATION</scope>
</reference>
<evidence type="ECO:0008006" key="3">
    <source>
        <dbReference type="Google" id="ProtNLM"/>
    </source>
</evidence>
<evidence type="ECO:0000313" key="2">
    <source>
        <dbReference type="Proteomes" id="UP000314983"/>
    </source>
</evidence>
<proteinExistence type="predicted"/>
<keyword evidence="2" id="KW-1185">Reference proteome</keyword>
<dbReference type="AlphaFoldDB" id="A0AAY5EIA7"/>